<gene>
    <name evidence="2" type="ORF">E4U02_08470</name>
</gene>
<proteinExistence type="predicted"/>
<dbReference type="PANTHER" id="PTHR34202:SF1">
    <property type="entry name" value="UPF0548 PROTEIN"/>
    <property type="match status" value="1"/>
</dbReference>
<dbReference type="PIRSF" id="PIRSF010260">
    <property type="entry name" value="UCP010260"/>
    <property type="match status" value="1"/>
</dbReference>
<dbReference type="OrthoDB" id="120660at2"/>
<comment type="caution">
    <text evidence="2">The sequence shown here is derived from an EMBL/GenBank/DDBJ whole genome shotgun (WGS) entry which is preliminary data.</text>
</comment>
<dbReference type="PANTHER" id="PTHR34202">
    <property type="entry name" value="UPF0548 PROTEIN"/>
    <property type="match status" value="1"/>
</dbReference>
<evidence type="ECO:0000313" key="3">
    <source>
        <dbReference type="Proteomes" id="UP000298358"/>
    </source>
</evidence>
<protein>
    <submittedName>
        <fullName evidence="2">DUF1990 domain-containing protein</fullName>
    </submittedName>
</protein>
<reference evidence="2 3" key="1">
    <citation type="submission" date="2019-03" db="EMBL/GenBank/DDBJ databases">
        <title>Diversity of the mouse oral microbiome.</title>
        <authorList>
            <person name="Joseph S."/>
            <person name="Aduse-Opoku J."/>
            <person name="Curtis M."/>
            <person name="Wade W."/>
            <person name="Hashim A."/>
        </authorList>
    </citation>
    <scope>NUCLEOTIDE SEQUENCE [LARGE SCALE GENOMIC DNA]</scope>
    <source>
        <strain evidence="2 3">P1012</strain>
    </source>
</reference>
<organism evidence="2 3">
    <name type="scientific">Microbacterium paludicola</name>
    <dbReference type="NCBI Taxonomy" id="300019"/>
    <lineage>
        <taxon>Bacteria</taxon>
        <taxon>Bacillati</taxon>
        <taxon>Actinomycetota</taxon>
        <taxon>Actinomycetes</taxon>
        <taxon>Micrococcales</taxon>
        <taxon>Microbacteriaceae</taxon>
        <taxon>Microbacterium</taxon>
    </lineage>
</organism>
<dbReference type="RefSeq" id="WP_135114409.1">
    <property type="nucleotide sequence ID" value="NZ_BAAANG010000001.1"/>
</dbReference>
<evidence type="ECO:0000259" key="1">
    <source>
        <dbReference type="Pfam" id="PF09348"/>
    </source>
</evidence>
<dbReference type="AlphaFoldDB" id="A0A4Y9FVE9"/>
<feature type="domain" description="DUF1990" evidence="1">
    <location>
        <begin position="8"/>
        <end position="166"/>
    </location>
</feature>
<accession>A0A4Y9FVE9</accession>
<dbReference type="InterPro" id="IPR018960">
    <property type="entry name" value="DUF1990"/>
</dbReference>
<dbReference type="EMBL" id="SPQB01000017">
    <property type="protein sequence ID" value="TFU32860.1"/>
    <property type="molecule type" value="Genomic_DNA"/>
</dbReference>
<name>A0A4Y9FVE9_9MICO</name>
<keyword evidence="3" id="KW-1185">Reference proteome</keyword>
<sequence>MRSRDAFTYGEVEGTRRADLLQRPPRGYRPIERRVRIGSGDAAFRAAGDATLRWGIQRRSGIRVAAPDRELATGDVVIMRIGLWPRDVPCRVAYVVEEQDVRGFAYGTLRGHPERGEEAFLVERDPDGSVWLRVRAFSRPASWLLWLGYPAIRVMQWVYTERYLRALAAG</sequence>
<dbReference type="Pfam" id="PF09348">
    <property type="entry name" value="DUF1990"/>
    <property type="match status" value="1"/>
</dbReference>
<dbReference type="Proteomes" id="UP000298358">
    <property type="component" value="Unassembled WGS sequence"/>
</dbReference>
<evidence type="ECO:0000313" key="2">
    <source>
        <dbReference type="EMBL" id="TFU32860.1"/>
    </source>
</evidence>
<dbReference type="InterPro" id="IPR014457">
    <property type="entry name" value="UCP010260"/>
</dbReference>